<protein>
    <submittedName>
        <fullName evidence="1">Uncharacterized protein</fullName>
    </submittedName>
</protein>
<proteinExistence type="predicted"/>
<dbReference type="EMBL" id="PJNB01000001">
    <property type="protein sequence ID" value="PKW18463.1"/>
    <property type="molecule type" value="Genomic_DNA"/>
</dbReference>
<dbReference type="RefSeq" id="WP_010696065.1">
    <property type="nucleotide sequence ID" value="NZ_CP061007.1"/>
</dbReference>
<dbReference type="STRING" id="994479.GCA_000194155_03097"/>
<dbReference type="AlphaFoldDB" id="A0A2N3Y6F6"/>
<reference evidence="1" key="1">
    <citation type="submission" date="2017-12" db="EMBL/GenBank/DDBJ databases">
        <title>Sequencing the genomes of 1000 Actinobacteria strains.</title>
        <authorList>
            <person name="Klenk H.-P."/>
        </authorList>
    </citation>
    <scope>NUCLEOTIDE SEQUENCE [LARGE SCALE GENOMIC DNA]</scope>
    <source>
        <strain evidence="1">DSM 44228</strain>
    </source>
</reference>
<evidence type="ECO:0000313" key="1">
    <source>
        <dbReference type="EMBL" id="PKW18463.1"/>
    </source>
</evidence>
<dbReference type="Proteomes" id="UP000233786">
    <property type="component" value="Unassembled WGS sequence"/>
</dbReference>
<keyword evidence="2" id="KW-1185">Reference proteome</keyword>
<accession>A0A2N3Y6F6</accession>
<comment type="caution">
    <text evidence="1">The sequence shown here is derived from an EMBL/GenBank/DDBJ whole genome shotgun (WGS) entry which is preliminary data.</text>
</comment>
<sequence>MIILLIAAVTAAVVLAGRWAVRHFREFGKHAGSGGGALTVAQLLDQADAEDVSGGRHRLRERRYIRMSGDLSEELALVETRLLPPAETGLPLDDMDVMARYPWTLRHVYNALQRL</sequence>
<organism evidence="1 2">
    <name type="scientific">Saccharopolyspora spinosa</name>
    <dbReference type="NCBI Taxonomy" id="60894"/>
    <lineage>
        <taxon>Bacteria</taxon>
        <taxon>Bacillati</taxon>
        <taxon>Actinomycetota</taxon>
        <taxon>Actinomycetes</taxon>
        <taxon>Pseudonocardiales</taxon>
        <taxon>Pseudonocardiaceae</taxon>
        <taxon>Saccharopolyspora</taxon>
    </lineage>
</organism>
<name>A0A2N3Y6F6_SACSN</name>
<gene>
    <name evidence="1" type="ORF">A8926_6549</name>
</gene>
<evidence type="ECO:0000313" key="2">
    <source>
        <dbReference type="Proteomes" id="UP000233786"/>
    </source>
</evidence>